<dbReference type="Gene3D" id="2.40.170.20">
    <property type="entry name" value="TonB-dependent receptor, beta-barrel domain"/>
    <property type="match status" value="1"/>
</dbReference>
<keyword evidence="5" id="KW-0406">Ion transport</keyword>
<dbReference type="InterPro" id="IPR011250">
    <property type="entry name" value="OMP/PagP_B-barrel"/>
</dbReference>
<organism evidence="17 18">
    <name type="scientific">Azorhizobium oxalatiphilum</name>
    <dbReference type="NCBI Taxonomy" id="980631"/>
    <lineage>
        <taxon>Bacteria</taxon>
        <taxon>Pseudomonadati</taxon>
        <taxon>Pseudomonadota</taxon>
        <taxon>Alphaproteobacteria</taxon>
        <taxon>Hyphomicrobiales</taxon>
        <taxon>Xanthobacteraceae</taxon>
        <taxon>Azorhizobium</taxon>
    </lineage>
</organism>
<dbReference type="PANTHER" id="PTHR30069:SF41">
    <property type="entry name" value="HEME_HEMOPEXIN UTILIZATION PROTEIN C"/>
    <property type="match status" value="1"/>
</dbReference>
<dbReference type="SUPFAM" id="SSF56935">
    <property type="entry name" value="Porins"/>
    <property type="match status" value="1"/>
</dbReference>
<feature type="compositionally biased region" description="Polar residues" evidence="15">
    <location>
        <begin position="302"/>
        <end position="319"/>
    </location>
</feature>
<name>A0A917BYU9_9HYPH</name>
<feature type="region of interest" description="Disordered" evidence="15">
    <location>
        <begin position="302"/>
        <end position="327"/>
    </location>
</feature>
<dbReference type="Pfam" id="PF13505">
    <property type="entry name" value="OMP_b-brl"/>
    <property type="match status" value="1"/>
</dbReference>
<keyword evidence="3 13" id="KW-0813">Transport</keyword>
<evidence type="ECO:0000256" key="10">
    <source>
        <dbReference type="ARBA" id="ARBA00023136"/>
    </source>
</evidence>
<evidence type="ECO:0000259" key="16">
    <source>
        <dbReference type="SMART" id="SM00965"/>
    </source>
</evidence>
<keyword evidence="6 13" id="KW-0812">Transmembrane</keyword>
<evidence type="ECO:0000256" key="13">
    <source>
        <dbReference type="PROSITE-ProRule" id="PRU01360"/>
    </source>
</evidence>
<dbReference type="InterPro" id="IPR027385">
    <property type="entry name" value="Beta-barrel_OMP"/>
</dbReference>
<feature type="domain" description="Secretin/TonB short N-terminal" evidence="16">
    <location>
        <begin position="79"/>
        <end position="130"/>
    </location>
</feature>
<dbReference type="Gene3D" id="2.40.160.20">
    <property type="match status" value="1"/>
</dbReference>
<comment type="similarity">
    <text evidence="2 13 14">Belongs to the TonB-dependent receptor family.</text>
</comment>
<keyword evidence="8" id="KW-0408">Iron</keyword>
<reference evidence="17" key="1">
    <citation type="journal article" date="2014" name="Int. J. Syst. Evol. Microbiol.">
        <title>Complete genome sequence of Corynebacterium casei LMG S-19264T (=DSM 44701T), isolated from a smear-ripened cheese.</title>
        <authorList>
            <consortium name="US DOE Joint Genome Institute (JGI-PGF)"/>
            <person name="Walter F."/>
            <person name="Albersmeier A."/>
            <person name="Kalinowski J."/>
            <person name="Ruckert C."/>
        </authorList>
    </citation>
    <scope>NUCLEOTIDE SEQUENCE</scope>
    <source>
        <strain evidence="17">CCM 7897</strain>
    </source>
</reference>
<dbReference type="GO" id="GO:0015344">
    <property type="term" value="F:siderophore uptake transmembrane transporter activity"/>
    <property type="evidence" value="ECO:0007669"/>
    <property type="project" value="TreeGrafter"/>
</dbReference>
<keyword evidence="18" id="KW-1185">Reference proteome</keyword>
<evidence type="ECO:0000313" key="18">
    <source>
        <dbReference type="Proteomes" id="UP000606044"/>
    </source>
</evidence>
<evidence type="ECO:0000256" key="2">
    <source>
        <dbReference type="ARBA" id="ARBA00009810"/>
    </source>
</evidence>
<dbReference type="PANTHER" id="PTHR30069">
    <property type="entry name" value="TONB-DEPENDENT OUTER MEMBRANE RECEPTOR"/>
    <property type="match status" value="1"/>
</dbReference>
<evidence type="ECO:0000256" key="1">
    <source>
        <dbReference type="ARBA" id="ARBA00004571"/>
    </source>
</evidence>
<keyword evidence="12 13" id="KW-0998">Cell outer membrane</keyword>
<keyword evidence="9 14" id="KW-0798">TonB box</keyword>
<protein>
    <submittedName>
        <fullName evidence="17">TonB-dependent receptor</fullName>
    </submittedName>
</protein>
<keyword evidence="4 13" id="KW-1134">Transmembrane beta strand</keyword>
<evidence type="ECO:0000256" key="14">
    <source>
        <dbReference type="RuleBase" id="RU003357"/>
    </source>
</evidence>
<dbReference type="SUPFAM" id="SSF56925">
    <property type="entry name" value="OMPA-like"/>
    <property type="match status" value="1"/>
</dbReference>
<dbReference type="InterPro" id="IPR039426">
    <property type="entry name" value="TonB-dep_rcpt-like"/>
</dbReference>
<dbReference type="Gene3D" id="2.170.130.10">
    <property type="entry name" value="TonB-dependent receptor, plug domain"/>
    <property type="match status" value="1"/>
</dbReference>
<dbReference type="SMART" id="SM00965">
    <property type="entry name" value="STN"/>
    <property type="match status" value="1"/>
</dbReference>
<dbReference type="Pfam" id="PF07715">
    <property type="entry name" value="Plug"/>
    <property type="match status" value="1"/>
</dbReference>
<comment type="subcellular location">
    <subcellularLocation>
        <location evidence="1 13">Cell outer membrane</location>
        <topology evidence="1 13">Multi-pass membrane protein</topology>
    </subcellularLocation>
</comment>
<evidence type="ECO:0000256" key="8">
    <source>
        <dbReference type="ARBA" id="ARBA00023004"/>
    </source>
</evidence>
<evidence type="ECO:0000256" key="12">
    <source>
        <dbReference type="ARBA" id="ARBA00023237"/>
    </source>
</evidence>
<proteinExistence type="inferred from homology"/>
<dbReference type="AlphaFoldDB" id="A0A917BYU9"/>
<keyword evidence="11 17" id="KW-0675">Receptor</keyword>
<gene>
    <name evidence="17" type="primary">hasR</name>
    <name evidence="17" type="ORF">GCM10007301_24490</name>
</gene>
<dbReference type="CDD" id="cd01347">
    <property type="entry name" value="ligand_gated_channel"/>
    <property type="match status" value="1"/>
</dbReference>
<keyword evidence="7" id="KW-0732">Signal</keyword>
<keyword evidence="10 13" id="KW-0472">Membrane</keyword>
<dbReference type="Pfam" id="PF07660">
    <property type="entry name" value="STN"/>
    <property type="match status" value="1"/>
</dbReference>
<dbReference type="InterPro" id="IPR012910">
    <property type="entry name" value="Plug_dom"/>
</dbReference>
<dbReference type="GO" id="GO:0009279">
    <property type="term" value="C:cell outer membrane"/>
    <property type="evidence" value="ECO:0007669"/>
    <property type="project" value="UniProtKB-SubCell"/>
</dbReference>
<evidence type="ECO:0000313" key="17">
    <source>
        <dbReference type="EMBL" id="GGF63796.1"/>
    </source>
</evidence>
<dbReference type="PROSITE" id="PS52016">
    <property type="entry name" value="TONB_DEPENDENT_REC_3"/>
    <property type="match status" value="1"/>
</dbReference>
<evidence type="ECO:0000256" key="6">
    <source>
        <dbReference type="ARBA" id="ARBA00022692"/>
    </source>
</evidence>
<dbReference type="Gene3D" id="3.55.50.30">
    <property type="match status" value="1"/>
</dbReference>
<dbReference type="InterPro" id="IPR036942">
    <property type="entry name" value="Beta-barrel_TonB_sf"/>
</dbReference>
<accession>A0A917BYU9</accession>
<evidence type="ECO:0000256" key="3">
    <source>
        <dbReference type="ARBA" id="ARBA00022448"/>
    </source>
</evidence>
<dbReference type="InterPro" id="IPR037066">
    <property type="entry name" value="Plug_dom_sf"/>
</dbReference>
<dbReference type="Proteomes" id="UP000606044">
    <property type="component" value="Unassembled WGS sequence"/>
</dbReference>
<evidence type="ECO:0000256" key="5">
    <source>
        <dbReference type="ARBA" id="ARBA00022496"/>
    </source>
</evidence>
<dbReference type="EMBL" id="BMCT01000003">
    <property type="protein sequence ID" value="GGF63796.1"/>
    <property type="molecule type" value="Genomic_DNA"/>
</dbReference>
<evidence type="ECO:0000256" key="4">
    <source>
        <dbReference type="ARBA" id="ARBA00022452"/>
    </source>
</evidence>
<dbReference type="RefSeq" id="WP_188578905.1">
    <property type="nucleotide sequence ID" value="NZ_BMCT01000003.1"/>
</dbReference>
<comment type="caution">
    <text evidence="17">The sequence shown here is derived from an EMBL/GenBank/DDBJ whole genome shotgun (WGS) entry which is preliminary data.</text>
</comment>
<keyword evidence="5" id="KW-0410">Iron transport</keyword>
<reference evidence="17" key="2">
    <citation type="submission" date="2020-09" db="EMBL/GenBank/DDBJ databases">
        <authorList>
            <person name="Sun Q."/>
            <person name="Sedlacek I."/>
        </authorList>
    </citation>
    <scope>NUCLEOTIDE SEQUENCE</scope>
    <source>
        <strain evidence="17">CCM 7897</strain>
    </source>
</reference>
<evidence type="ECO:0000256" key="11">
    <source>
        <dbReference type="ARBA" id="ARBA00023170"/>
    </source>
</evidence>
<evidence type="ECO:0000256" key="7">
    <source>
        <dbReference type="ARBA" id="ARBA00022729"/>
    </source>
</evidence>
<dbReference type="InterPro" id="IPR000531">
    <property type="entry name" value="Beta-barrel_TonB"/>
</dbReference>
<evidence type="ECO:0000256" key="9">
    <source>
        <dbReference type="ARBA" id="ARBA00023077"/>
    </source>
</evidence>
<sequence>MRSGDLSFTVGSIRSHRTVGRRLWLAGVAFCALAGVMHPPQGHAQAAAPQGEASATRAFNIPSQSLSSALAQFGRQSGLQVAFPPEVAQGVRSSPVTGALTPAQALGRLLQGTGIGFRITPRGTAVIGALQLGDTGRAGAADDVLVLDTIQVAGTGTGWNADTPYQTPGSTSYISGEQLDRLPPNSAGDVFVNAPGVLNSGSRVGTSINPNIRGLQGMGRVAVAVDGAVNSSTSYRGYAGTRDESYVDPDLIGGIDISKGPSEGVGGGAIGGNVNFRTLSAQDLVRSGDNWGVRVKGGMGTGTQSPLITQFSNTAPPQTRETDRPDGFNGDSWSGSVAAATLQENFEGVIAYSRRVQGNYFAGAENAANGFVYPEGTMGLNPGRNAIIRPGEEVYNTSSDTSSVLAKAKLKWGDGQSFELGYMLYESKAGEEDEALINILSNLGQRQLSNTRLDSYTAKYRYAPSDNRLVNLSANLWATDLEHERGNAYPAGYRDHSMLTTGGDIGNISLFDTSIGALALNYGTEFRHEHAQAPYVVDAAGQTSRGPNGFRTLIGTFAKATLEPTDWLAVSAGARYDHFAAEGEVASALYPEHSGSRVSPNAGVIVKPLDGVQLYAEYKEGYRPPSLRELYWEIYTLQVNPDLQPEVSKNWEFGLNLLRDDLFLAGDKARFKAAYFRNRYDNYVVVDDVPGNESAQQYTNIDHANYHGIELSGSYDTGKVFVEGNFTKYLTVEYCEQDGCSVPTLDGVLANVAPPTFVPPEWSGSVTAGVRMFDEAFTVGGRATFASTRYGTPWPPQNASTIGLIGVNFTWPQFVVFDLFANYKFSEDTTLSISVENLTDQYYYDPMSTTGMPAPGRTARLSFSHRLGGDGLPRIPAPTTLGNASRGAPGSDWTGVYVGGHAGYSFADVSGIVTTGAGVPTLETPAAIYSGSDPTFGGQIGYNYQFDNGFIIGIESDFTVLNQRGDVVRTLATDTALLTARQQLAAESQYQLDWQASLRARVGYSFGRLMVYGTGGAAFLRQSGWRTQYISRQFLTTSPTDTDPWFTESDTSTATGWTGGAGFEFALANNWSLKGEYSFSAFDGAGMAFEDARAGVTRSFSTSTFCRRGSPNPPCPAGFTGNLVVNNPGTADANTGRNVLEDIGLHALKVGLNYRF</sequence>
<dbReference type="Pfam" id="PF00593">
    <property type="entry name" value="TonB_dep_Rec_b-barrel"/>
    <property type="match status" value="1"/>
</dbReference>
<dbReference type="InterPro" id="IPR011662">
    <property type="entry name" value="Secretin/TonB_short_N"/>
</dbReference>
<dbReference type="GO" id="GO:0044718">
    <property type="term" value="P:siderophore transmembrane transport"/>
    <property type="evidence" value="ECO:0007669"/>
    <property type="project" value="TreeGrafter"/>
</dbReference>
<evidence type="ECO:0000256" key="15">
    <source>
        <dbReference type="SAM" id="MobiDB-lite"/>
    </source>
</evidence>